<name>A0ABN1HSR5_9SPHN</name>
<accession>A0ABN1HSR5</accession>
<evidence type="ECO:0008006" key="4">
    <source>
        <dbReference type="Google" id="ProtNLM"/>
    </source>
</evidence>
<feature type="region of interest" description="Disordered" evidence="1">
    <location>
        <begin position="242"/>
        <end position="278"/>
    </location>
</feature>
<comment type="caution">
    <text evidence="2">The sequence shown here is derived from an EMBL/GenBank/DDBJ whole genome shotgun (WGS) entry which is preliminary data.</text>
</comment>
<dbReference type="Proteomes" id="UP001500238">
    <property type="component" value="Unassembled WGS sequence"/>
</dbReference>
<proteinExistence type="predicted"/>
<dbReference type="InterPro" id="IPR036691">
    <property type="entry name" value="Endo/exonu/phosph_ase_sf"/>
</dbReference>
<keyword evidence="3" id="KW-1185">Reference proteome</keyword>
<evidence type="ECO:0000256" key="1">
    <source>
        <dbReference type="SAM" id="MobiDB-lite"/>
    </source>
</evidence>
<dbReference type="RefSeq" id="WP_163959033.1">
    <property type="nucleotide sequence ID" value="NZ_BAAAES010000007.1"/>
</dbReference>
<dbReference type="Gene3D" id="3.60.10.10">
    <property type="entry name" value="Endonuclease/exonuclease/phosphatase"/>
    <property type="match status" value="1"/>
</dbReference>
<organism evidence="2 3">
    <name type="scientific">Sphingomonas insulae</name>
    <dbReference type="NCBI Taxonomy" id="424800"/>
    <lineage>
        <taxon>Bacteria</taxon>
        <taxon>Pseudomonadati</taxon>
        <taxon>Pseudomonadota</taxon>
        <taxon>Alphaproteobacteria</taxon>
        <taxon>Sphingomonadales</taxon>
        <taxon>Sphingomonadaceae</taxon>
        <taxon>Sphingomonas</taxon>
    </lineage>
</organism>
<dbReference type="SUPFAM" id="SSF56219">
    <property type="entry name" value="DNase I-like"/>
    <property type="match status" value="1"/>
</dbReference>
<dbReference type="EMBL" id="BAAAES010000007">
    <property type="protein sequence ID" value="GAA0665677.1"/>
    <property type="molecule type" value="Genomic_DNA"/>
</dbReference>
<evidence type="ECO:0000313" key="3">
    <source>
        <dbReference type="Proteomes" id="UP001500238"/>
    </source>
</evidence>
<reference evidence="2 3" key="1">
    <citation type="journal article" date="2019" name="Int. J. Syst. Evol. Microbiol.">
        <title>The Global Catalogue of Microorganisms (GCM) 10K type strain sequencing project: providing services to taxonomists for standard genome sequencing and annotation.</title>
        <authorList>
            <consortium name="The Broad Institute Genomics Platform"/>
            <consortium name="The Broad Institute Genome Sequencing Center for Infectious Disease"/>
            <person name="Wu L."/>
            <person name="Ma J."/>
        </authorList>
    </citation>
    <scope>NUCLEOTIDE SEQUENCE [LARGE SCALE GENOMIC DNA]</scope>
    <source>
        <strain evidence="2 3">JCM 14603</strain>
    </source>
</reference>
<gene>
    <name evidence="2" type="ORF">GCM10009102_14300</name>
</gene>
<sequence>MASTVPINNCAYCLTTWNSQGSLKRQEKQDILKGLPMPAKTNILFLQEAGAEPVALAGYSSFTGDQVGSFAGRCTCQLLVPVPATPVMLVTKDKAAFVTGGVAGRTCAAAMLGDTLLISMHTTANDTAADTIALVALLNTNPDYAKCRLIVIGADFNIEPDSLQASLAAQAITRTATLWPFAAAIWRTGQKTQGGAGKDKRELDYFVVLTPRNPAVDFRAGQPSVKAVDCSDHNPVQMVCDLPPPRASAPTAARQTAARSADVTPADRPGPRTLRRPG</sequence>
<evidence type="ECO:0000313" key="2">
    <source>
        <dbReference type="EMBL" id="GAA0665677.1"/>
    </source>
</evidence>
<feature type="compositionally biased region" description="Low complexity" evidence="1">
    <location>
        <begin position="248"/>
        <end position="261"/>
    </location>
</feature>
<protein>
    <recommendedName>
        <fullName evidence="4">Endonuclease/Exonuclease/phosphatase family protein</fullName>
    </recommendedName>
</protein>